<name>A0A5C0VHP3_9SPHI</name>
<dbReference type="EMBL" id="CP043329">
    <property type="protein sequence ID" value="QEK52208.1"/>
    <property type="molecule type" value="Genomic_DNA"/>
</dbReference>
<sequence>MTFLILTYLLISFQIGLRWETGTDWIPYLVHFESIDTIESTSPLNTGMEFGYSILCWLVKLFTNKYTLLLIVHSLIYYAFIFKGIKKLSPYIFPSILLFYAFTMGVMGSHRQLLAISFVLYSIKFIINRDIYRFFGCILFATAFHTTAIICIPIYFLNTSWNKYLLMGLIFGAFLLGRTSLPYDAFKVLSSFGGVGDKVMFYLEGGIENAKEYSVSTIGLIKRIVFVIIFIYARKILTLKMPYYNLILNTYILGILLYFLFSSSLTILVSRGSLYFNMFEPILIVSQFLLFKSHNDKIIVMLLIFFLSILYFFQSIAQYPDLFIPYKGLFINSEYTRDLR</sequence>
<dbReference type="Pfam" id="PF14897">
    <property type="entry name" value="EpsG"/>
    <property type="match status" value="1"/>
</dbReference>
<feature type="transmembrane region" description="Helical" evidence="1">
    <location>
        <begin position="246"/>
        <end position="268"/>
    </location>
</feature>
<keyword evidence="1" id="KW-1133">Transmembrane helix</keyword>
<evidence type="ECO:0000313" key="3">
    <source>
        <dbReference type="Proteomes" id="UP000323653"/>
    </source>
</evidence>
<feature type="transmembrane region" description="Helical" evidence="1">
    <location>
        <begin position="66"/>
        <end position="85"/>
    </location>
</feature>
<dbReference type="InterPro" id="IPR049458">
    <property type="entry name" value="EpsG-like"/>
</dbReference>
<feature type="transmembrane region" description="Helical" evidence="1">
    <location>
        <begin position="274"/>
        <end position="291"/>
    </location>
</feature>
<accession>A0A5C0VHP3</accession>
<dbReference type="KEGG" id="pej:FYC62_11605"/>
<proteinExistence type="predicted"/>
<keyword evidence="3" id="KW-1185">Reference proteome</keyword>
<gene>
    <name evidence="2" type="ORF">FYC62_11605</name>
</gene>
<feature type="transmembrane region" description="Helical" evidence="1">
    <location>
        <begin position="213"/>
        <end position="234"/>
    </location>
</feature>
<reference evidence="2 3" key="1">
    <citation type="submission" date="2019-08" db="EMBL/GenBank/DDBJ databases">
        <title>Pedobacter sp. nov., isolated from Han river, South Korea.</title>
        <authorList>
            <person name="Lee D.-H."/>
            <person name="Kim Y.-S."/>
            <person name="Hwang E.-M."/>
            <person name="Le Tran T.C."/>
            <person name="Cha C.-J."/>
        </authorList>
    </citation>
    <scope>NUCLEOTIDE SEQUENCE [LARGE SCALE GENOMIC DNA]</scope>
    <source>
        <strain evidence="2 3">CJ43</strain>
    </source>
</reference>
<feature type="transmembrane region" description="Helical" evidence="1">
    <location>
        <begin position="298"/>
        <end position="317"/>
    </location>
</feature>
<organism evidence="2 3">
    <name type="scientific">Pedobacter aquae</name>
    <dbReference type="NCBI Taxonomy" id="2605747"/>
    <lineage>
        <taxon>Bacteria</taxon>
        <taxon>Pseudomonadati</taxon>
        <taxon>Bacteroidota</taxon>
        <taxon>Sphingobacteriia</taxon>
        <taxon>Sphingobacteriales</taxon>
        <taxon>Sphingobacteriaceae</taxon>
        <taxon>Pedobacter</taxon>
    </lineage>
</organism>
<protein>
    <submittedName>
        <fullName evidence="2">EpsG family protein</fullName>
    </submittedName>
</protein>
<evidence type="ECO:0000313" key="2">
    <source>
        <dbReference type="EMBL" id="QEK52208.1"/>
    </source>
</evidence>
<dbReference type="Proteomes" id="UP000323653">
    <property type="component" value="Chromosome"/>
</dbReference>
<dbReference type="AlphaFoldDB" id="A0A5C0VHP3"/>
<feature type="transmembrane region" description="Helical" evidence="1">
    <location>
        <begin position="97"/>
        <end position="120"/>
    </location>
</feature>
<feature type="transmembrane region" description="Helical" evidence="1">
    <location>
        <begin position="132"/>
        <end position="157"/>
    </location>
</feature>
<keyword evidence="1" id="KW-0812">Transmembrane</keyword>
<evidence type="ECO:0000256" key="1">
    <source>
        <dbReference type="SAM" id="Phobius"/>
    </source>
</evidence>
<keyword evidence="1" id="KW-0472">Membrane</keyword>
<dbReference type="RefSeq" id="WP_149075027.1">
    <property type="nucleotide sequence ID" value="NZ_CP043329.1"/>
</dbReference>